<organism evidence="1">
    <name type="scientific">Arundo donax</name>
    <name type="common">Giant reed</name>
    <name type="synonym">Donax arundinaceus</name>
    <dbReference type="NCBI Taxonomy" id="35708"/>
    <lineage>
        <taxon>Eukaryota</taxon>
        <taxon>Viridiplantae</taxon>
        <taxon>Streptophyta</taxon>
        <taxon>Embryophyta</taxon>
        <taxon>Tracheophyta</taxon>
        <taxon>Spermatophyta</taxon>
        <taxon>Magnoliopsida</taxon>
        <taxon>Liliopsida</taxon>
        <taxon>Poales</taxon>
        <taxon>Poaceae</taxon>
        <taxon>PACMAD clade</taxon>
        <taxon>Arundinoideae</taxon>
        <taxon>Arundineae</taxon>
        <taxon>Arundo</taxon>
    </lineage>
</organism>
<protein>
    <submittedName>
        <fullName evidence="1">Uncharacterized protein</fullName>
    </submittedName>
</protein>
<dbReference type="EMBL" id="GBRH01261871">
    <property type="protein sequence ID" value="JAD36024.1"/>
    <property type="molecule type" value="Transcribed_RNA"/>
</dbReference>
<dbReference type="AlphaFoldDB" id="A0A0A8Z9F7"/>
<sequence>MISQALEKKSCLKSANINTSIVSLFKGHLSFVHP</sequence>
<reference evidence="1" key="1">
    <citation type="submission" date="2014-09" db="EMBL/GenBank/DDBJ databases">
        <authorList>
            <person name="Magalhaes I.L.F."/>
            <person name="Oliveira U."/>
            <person name="Santos F.R."/>
            <person name="Vidigal T.H.D.A."/>
            <person name="Brescovit A.D."/>
            <person name="Santos A.J."/>
        </authorList>
    </citation>
    <scope>NUCLEOTIDE SEQUENCE</scope>
    <source>
        <tissue evidence="1">Shoot tissue taken approximately 20 cm above the soil surface</tissue>
    </source>
</reference>
<accession>A0A0A8Z9F7</accession>
<evidence type="ECO:0000313" key="1">
    <source>
        <dbReference type="EMBL" id="JAD36024.1"/>
    </source>
</evidence>
<proteinExistence type="predicted"/>
<name>A0A0A8Z9F7_ARUDO</name>
<reference evidence="1" key="2">
    <citation type="journal article" date="2015" name="Data Brief">
        <title>Shoot transcriptome of the giant reed, Arundo donax.</title>
        <authorList>
            <person name="Barrero R.A."/>
            <person name="Guerrero F.D."/>
            <person name="Moolhuijzen P."/>
            <person name="Goolsby J.A."/>
            <person name="Tidwell J."/>
            <person name="Bellgard S.E."/>
            <person name="Bellgard M.I."/>
        </authorList>
    </citation>
    <scope>NUCLEOTIDE SEQUENCE</scope>
    <source>
        <tissue evidence="1">Shoot tissue taken approximately 20 cm above the soil surface</tissue>
    </source>
</reference>